<keyword evidence="4" id="KW-1185">Reference proteome</keyword>
<organism evidence="3 4">
    <name type="scientific">Mixia osmundae (strain CBS 9802 / IAM 14324 / JCM 22182 / KY 12970)</name>
    <dbReference type="NCBI Taxonomy" id="764103"/>
    <lineage>
        <taxon>Eukaryota</taxon>
        <taxon>Fungi</taxon>
        <taxon>Dikarya</taxon>
        <taxon>Basidiomycota</taxon>
        <taxon>Pucciniomycotina</taxon>
        <taxon>Mixiomycetes</taxon>
        <taxon>Mixiales</taxon>
        <taxon>Mixiaceae</taxon>
        <taxon>Mixia</taxon>
    </lineage>
</organism>
<dbReference type="AlphaFoldDB" id="G7DVH2"/>
<protein>
    <submittedName>
        <fullName evidence="3">Uncharacterized protein</fullName>
    </submittedName>
</protein>
<name>G7DVH2_MIXOS</name>
<accession>G7DVH2</accession>
<feature type="compositionally biased region" description="Polar residues" evidence="2">
    <location>
        <begin position="154"/>
        <end position="163"/>
    </location>
</feature>
<comment type="caution">
    <text evidence="3">The sequence shown here is derived from an EMBL/GenBank/DDBJ whole genome shotgun (WGS) entry which is preliminary data.</text>
</comment>
<gene>
    <name evidence="3" type="primary">Mo01234</name>
    <name evidence="3" type="ORF">E5Q_01234</name>
</gene>
<feature type="region of interest" description="Disordered" evidence="2">
    <location>
        <begin position="87"/>
        <end position="118"/>
    </location>
</feature>
<dbReference type="Proteomes" id="UP000009131">
    <property type="component" value="Unassembled WGS sequence"/>
</dbReference>
<dbReference type="HOGENOM" id="CLU_048771_0_0_1"/>
<evidence type="ECO:0000256" key="1">
    <source>
        <dbReference type="SAM" id="Coils"/>
    </source>
</evidence>
<evidence type="ECO:0000313" key="3">
    <source>
        <dbReference type="EMBL" id="GAA94582.1"/>
    </source>
</evidence>
<dbReference type="EMBL" id="BABT02000041">
    <property type="protein sequence ID" value="GAA94582.1"/>
    <property type="molecule type" value="Genomic_DNA"/>
</dbReference>
<feature type="region of interest" description="Disordered" evidence="2">
    <location>
        <begin position="146"/>
        <end position="197"/>
    </location>
</feature>
<evidence type="ECO:0000256" key="2">
    <source>
        <dbReference type="SAM" id="MobiDB-lite"/>
    </source>
</evidence>
<sequence>MATYQEIVDDSDTSLEIPEPHELLDARHKVSAAQLVVDDLKEALKAAKSRLARLKAEQADLELAAKLRKTALPEQLLFTNTESKATLHTGSDSIKDDVADPPQAGYPPDDYVVPGGSTPPSSYCKDYLGDDFHQVLLLFETQCGQARRQDDSDPSSIRPSATHTGGHELADDAGAGDDAAISLGTMPEPEGRQGPVLIATTNPSKAACSGCGTLSQACAGMHEENGNAVPAGLSPPYLETNPELEPTRATSLTMNTEPTQAPCIGCGTITTSRARYSAEAGGQSTHLISCSDCYQEVVQVLRSHGRDNQEAFQAAGDAAGATNTVNSIEDMQAYGRVMFLREFNTNVFKLATDKMTRARNASTAEYQCLLYEYALGQFAPGPKEIEKFAILLGDCKFAHDQNGPKTAQLLVRIFKEFSHRHTRFLSGSREKRAAQAAWEVRKIEVMVMEERAT</sequence>
<dbReference type="InParanoid" id="G7DVH2"/>
<feature type="coiled-coil region" evidence="1">
    <location>
        <begin position="30"/>
        <end position="64"/>
    </location>
</feature>
<dbReference type="RefSeq" id="XP_014564928.1">
    <property type="nucleotide sequence ID" value="XM_014709442.1"/>
</dbReference>
<reference evidence="3 4" key="2">
    <citation type="journal article" date="2012" name="Open Biol.">
        <title>Characteristics of nucleosomes and linker DNA regions on the genome of the basidiomycete Mixia osmundae revealed by mono- and dinucleosome mapping.</title>
        <authorList>
            <person name="Nishida H."/>
            <person name="Kondo S."/>
            <person name="Matsumoto T."/>
            <person name="Suzuki Y."/>
            <person name="Yoshikawa H."/>
            <person name="Taylor T.D."/>
            <person name="Sugiyama J."/>
        </authorList>
    </citation>
    <scope>NUCLEOTIDE SEQUENCE [LARGE SCALE GENOMIC DNA]</scope>
    <source>
        <strain evidence="4">CBS 9802 / IAM 14324 / JCM 22182 / KY 12970</strain>
    </source>
</reference>
<evidence type="ECO:0000313" key="4">
    <source>
        <dbReference type="Proteomes" id="UP000009131"/>
    </source>
</evidence>
<keyword evidence="1" id="KW-0175">Coiled coil</keyword>
<proteinExistence type="predicted"/>
<reference evidence="3 4" key="1">
    <citation type="journal article" date="2011" name="J. Gen. Appl. Microbiol.">
        <title>Draft genome sequencing of the enigmatic basidiomycete Mixia osmundae.</title>
        <authorList>
            <person name="Nishida H."/>
            <person name="Nagatsuka Y."/>
            <person name="Sugiyama J."/>
        </authorList>
    </citation>
    <scope>NUCLEOTIDE SEQUENCE [LARGE SCALE GENOMIC DNA]</scope>
    <source>
        <strain evidence="4">CBS 9802 / IAM 14324 / JCM 22182 / KY 12970</strain>
    </source>
</reference>